<dbReference type="InterPro" id="IPR000731">
    <property type="entry name" value="SSD"/>
</dbReference>
<evidence type="ECO:0000256" key="7">
    <source>
        <dbReference type="ARBA" id="ARBA00023180"/>
    </source>
</evidence>
<gene>
    <name evidence="10" type="primary">Ptchd3</name>
    <name evidence="10" type="ORF">Tcan_12836</name>
</gene>
<keyword evidence="6 8" id="KW-0472">Membrane</keyword>
<name>A0A0B2UT51_TOXCA</name>
<comment type="subcellular location">
    <subcellularLocation>
        <location evidence="1">Cell membrane</location>
        <topology evidence="1">Multi-pass membrane protein</topology>
    </subcellularLocation>
</comment>
<protein>
    <submittedName>
        <fullName evidence="10">Patched domain-containing protein 3</fullName>
    </submittedName>
</protein>
<feature type="transmembrane region" description="Helical" evidence="8">
    <location>
        <begin position="750"/>
        <end position="776"/>
    </location>
</feature>
<dbReference type="GO" id="GO:0005886">
    <property type="term" value="C:plasma membrane"/>
    <property type="evidence" value="ECO:0007669"/>
    <property type="project" value="UniProtKB-SubCell"/>
</dbReference>
<dbReference type="Pfam" id="PF02460">
    <property type="entry name" value="Patched"/>
    <property type="match status" value="1"/>
</dbReference>
<feature type="transmembrane region" description="Helical" evidence="8">
    <location>
        <begin position="376"/>
        <end position="397"/>
    </location>
</feature>
<reference evidence="10 11" key="1">
    <citation type="submission" date="2014-11" db="EMBL/GenBank/DDBJ databases">
        <title>Genetic blueprint of the zoonotic pathogen Toxocara canis.</title>
        <authorList>
            <person name="Zhu X.-Q."/>
            <person name="Korhonen P.K."/>
            <person name="Cai H."/>
            <person name="Young N.D."/>
            <person name="Nejsum P."/>
            <person name="von Samson-Himmelstjerna G."/>
            <person name="Boag P.R."/>
            <person name="Tan P."/>
            <person name="Li Q."/>
            <person name="Min J."/>
            <person name="Yang Y."/>
            <person name="Wang X."/>
            <person name="Fang X."/>
            <person name="Hall R.S."/>
            <person name="Hofmann A."/>
            <person name="Sternberg P.W."/>
            <person name="Jex A.R."/>
            <person name="Gasser R.B."/>
        </authorList>
    </citation>
    <scope>NUCLEOTIDE SEQUENCE [LARGE SCALE GENOMIC DNA]</scope>
    <source>
        <strain evidence="10">PN_DK_2014</strain>
    </source>
</reference>
<evidence type="ECO:0000256" key="3">
    <source>
        <dbReference type="ARBA" id="ARBA00022475"/>
    </source>
</evidence>
<feature type="transmembrane region" description="Helical" evidence="8">
    <location>
        <begin position="273"/>
        <end position="291"/>
    </location>
</feature>
<feature type="transmembrane region" description="Helical" evidence="8">
    <location>
        <begin position="884"/>
        <end position="906"/>
    </location>
</feature>
<dbReference type="AlphaFoldDB" id="A0A0B2UT51"/>
<feature type="transmembrane region" description="Helical" evidence="8">
    <location>
        <begin position="846"/>
        <end position="872"/>
    </location>
</feature>
<keyword evidence="4 8" id="KW-0812">Transmembrane</keyword>
<evidence type="ECO:0000313" key="11">
    <source>
        <dbReference type="Proteomes" id="UP000031036"/>
    </source>
</evidence>
<feature type="transmembrane region" description="Helical" evidence="8">
    <location>
        <begin position="336"/>
        <end position="355"/>
    </location>
</feature>
<feature type="transmembrane region" description="Helical" evidence="8">
    <location>
        <begin position="809"/>
        <end position="834"/>
    </location>
</feature>
<comment type="caution">
    <text evidence="10">The sequence shown here is derived from an EMBL/GenBank/DDBJ whole genome shotgun (WGS) entry which is preliminary data.</text>
</comment>
<feature type="transmembrane region" description="Helical" evidence="8">
    <location>
        <begin position="409"/>
        <end position="434"/>
    </location>
</feature>
<dbReference type="PANTHER" id="PTHR10796">
    <property type="entry name" value="PATCHED-RELATED"/>
    <property type="match status" value="1"/>
</dbReference>
<evidence type="ECO:0000256" key="6">
    <source>
        <dbReference type="ARBA" id="ARBA00023136"/>
    </source>
</evidence>
<evidence type="ECO:0000259" key="9">
    <source>
        <dbReference type="PROSITE" id="PS50156"/>
    </source>
</evidence>
<dbReference type="FunFam" id="1.20.1640.10:FF:000013">
    <property type="entry name" value="PaTched Related family"/>
    <property type="match status" value="1"/>
</dbReference>
<sequence length="921" mass="104862">MGITSAEPLIRRFFQWYGEVGYEWKWSLFLTPLFLTPLLSIGFFRLNSLQIDDPSYVFTPRDSRHEMWRQELSVFSTLWPLNENRFLPGKSFETNRFVNVLVKAKDGGDILRENILDEIEILNQWIMNNITIPTEDAKFILSYQDLCLNYEWVCGGNEHILMLRERVRVGHFIDLTYPKGGSKDTPVYLGSSLGDVSLDESNGTLKTAKITQLFYFLKQEPETIRRYSSDFSYAVEKFLLKRFESDFITISFAHYQSLQDGLEENAKHFKPNFIISFVALSIYAIAFSFVMHRKPRKGIDWIRSKPYVACAGLITTLLALCSGFGAMLLFGVPYNVINTIIPFLIIAIGIDDMFIMNACWDRTDPSLTVPERMSEMMAHAGVAVSITNITDILSFAIGCITELPGIELFCSYACITVTFCYVYQLTFFIGFLALMGDIEKCGRHCLFFYPMANPTVSSIKKTIEWPKTDLPEQLSPKQIFPPSCEESQPKMVHNISITTQSLKMKHAQNDVLTTVSHKKNGVSKLAAKNDGEQLRMIRRFFSCTYGPFLLRSEIRALVILFYILFIAFAIVGCLKFKEGLDPEKLVANNHYIAAYFEDLKKFWVQGPQLHVALLKPPNFADPIQREKMMAVVRAFENTEYTLGRQGTVFFFLEYLNYLDQVNAELENTDRLWNHKLRTWLKFTGGSNQWATDIKFNEDGSIQAFRFQVALRNIVEPNDHKMAAKMLRAIADRQPFHVQIYHETFPFADQYLIIMAATVRNILISLVCMSTVALLLIPSLSSSLLILVSIISICTGVFGYMTFWDVNLDAVSMISIIMSIGFAVDLSAHITYAFVTSHGNSRERVIMALGTLGWPIFQGATSTIAGISILYTVDAYIIQTFFKTIWLTMVIGLLHGLSFIPVALSFFPAPRFQISADDMRSG</sequence>
<keyword evidence="5 8" id="KW-1133">Transmembrane helix</keyword>
<dbReference type="OMA" id="THSNPIE"/>
<evidence type="ECO:0000256" key="2">
    <source>
        <dbReference type="ARBA" id="ARBA00005585"/>
    </source>
</evidence>
<feature type="transmembrane region" description="Helical" evidence="8">
    <location>
        <begin position="554"/>
        <end position="572"/>
    </location>
</feature>
<proteinExistence type="inferred from homology"/>
<dbReference type="Gene3D" id="1.20.1640.10">
    <property type="entry name" value="Multidrug efflux transporter AcrB transmembrane domain"/>
    <property type="match status" value="2"/>
</dbReference>
<keyword evidence="7" id="KW-0325">Glycoprotein</keyword>
<dbReference type="PROSITE" id="PS50156">
    <property type="entry name" value="SSD"/>
    <property type="match status" value="1"/>
</dbReference>
<dbReference type="GO" id="GO:0006897">
    <property type="term" value="P:endocytosis"/>
    <property type="evidence" value="ECO:0007669"/>
    <property type="project" value="TreeGrafter"/>
</dbReference>
<dbReference type="InterPro" id="IPR003392">
    <property type="entry name" value="PTHD_SSD"/>
</dbReference>
<evidence type="ECO:0000256" key="4">
    <source>
        <dbReference type="ARBA" id="ARBA00022692"/>
    </source>
</evidence>
<feature type="transmembrane region" description="Helical" evidence="8">
    <location>
        <begin position="783"/>
        <end position="803"/>
    </location>
</feature>
<evidence type="ECO:0000256" key="5">
    <source>
        <dbReference type="ARBA" id="ARBA00022989"/>
    </source>
</evidence>
<dbReference type="PANTHER" id="PTHR10796:SF193">
    <property type="entry name" value="SSD DOMAIN-CONTAINING PROTEIN"/>
    <property type="match status" value="1"/>
</dbReference>
<dbReference type="FunFam" id="1.20.1640.10:FF:000047">
    <property type="entry name" value="PaTched Related family"/>
    <property type="match status" value="1"/>
</dbReference>
<evidence type="ECO:0000256" key="8">
    <source>
        <dbReference type="SAM" id="Phobius"/>
    </source>
</evidence>
<dbReference type="OrthoDB" id="6510177at2759"/>
<comment type="similarity">
    <text evidence="2">Belongs to the patched family.</text>
</comment>
<keyword evidence="11" id="KW-1185">Reference proteome</keyword>
<dbReference type="GO" id="GO:0018996">
    <property type="term" value="P:molting cycle, collagen and cuticulin-based cuticle"/>
    <property type="evidence" value="ECO:0007669"/>
    <property type="project" value="TreeGrafter"/>
</dbReference>
<organism evidence="10 11">
    <name type="scientific">Toxocara canis</name>
    <name type="common">Canine roundworm</name>
    <dbReference type="NCBI Taxonomy" id="6265"/>
    <lineage>
        <taxon>Eukaryota</taxon>
        <taxon>Metazoa</taxon>
        <taxon>Ecdysozoa</taxon>
        <taxon>Nematoda</taxon>
        <taxon>Chromadorea</taxon>
        <taxon>Rhabditida</taxon>
        <taxon>Spirurina</taxon>
        <taxon>Ascaridomorpha</taxon>
        <taxon>Ascaridoidea</taxon>
        <taxon>Toxocaridae</taxon>
        <taxon>Toxocara</taxon>
    </lineage>
</organism>
<keyword evidence="3" id="KW-1003">Cell membrane</keyword>
<dbReference type="SUPFAM" id="SSF82866">
    <property type="entry name" value="Multidrug efflux transporter AcrB transmembrane domain"/>
    <property type="match status" value="2"/>
</dbReference>
<feature type="transmembrane region" description="Helical" evidence="8">
    <location>
        <begin position="307"/>
        <end position="330"/>
    </location>
</feature>
<dbReference type="GO" id="GO:0030659">
    <property type="term" value="C:cytoplasmic vesicle membrane"/>
    <property type="evidence" value="ECO:0007669"/>
    <property type="project" value="TreeGrafter"/>
</dbReference>
<dbReference type="Proteomes" id="UP000031036">
    <property type="component" value="Unassembled WGS sequence"/>
</dbReference>
<feature type="domain" description="SSD" evidence="9">
    <location>
        <begin position="273"/>
        <end position="434"/>
    </location>
</feature>
<evidence type="ECO:0000256" key="1">
    <source>
        <dbReference type="ARBA" id="ARBA00004651"/>
    </source>
</evidence>
<evidence type="ECO:0000313" key="10">
    <source>
        <dbReference type="EMBL" id="KHN72414.1"/>
    </source>
</evidence>
<accession>A0A0B2UT51</accession>
<dbReference type="EMBL" id="JPKZ01003252">
    <property type="protein sequence ID" value="KHN72414.1"/>
    <property type="molecule type" value="Genomic_DNA"/>
</dbReference>
<dbReference type="InterPro" id="IPR051697">
    <property type="entry name" value="Patched_domain-protein"/>
</dbReference>